<evidence type="ECO:0000313" key="1">
    <source>
        <dbReference type="EMBL" id="KAD3068773.1"/>
    </source>
</evidence>
<evidence type="ECO:0000313" key="2">
    <source>
        <dbReference type="Proteomes" id="UP000326396"/>
    </source>
</evidence>
<protein>
    <submittedName>
        <fullName evidence="1">Uncharacterized protein</fullName>
    </submittedName>
</protein>
<sequence length="107" mass="13039">MLRNDDRIREIRKIRFKTMKLDLLGSAETHRGTRWTYNWAFAVREAQAGEFEFSEKRRGTRRPIIFNHRDRKLKSKIRGRRRHYTTCDEFQKLLEASKFCSIEIQSF</sequence>
<name>A0A5N6M723_9ASTR</name>
<comment type="caution">
    <text evidence="1">The sequence shown here is derived from an EMBL/GenBank/DDBJ whole genome shotgun (WGS) entry which is preliminary data.</text>
</comment>
<gene>
    <name evidence="1" type="ORF">E3N88_36653</name>
</gene>
<accession>A0A5N6M723</accession>
<keyword evidence="2" id="KW-1185">Reference proteome</keyword>
<proteinExistence type="predicted"/>
<reference evidence="1 2" key="1">
    <citation type="submission" date="2019-05" db="EMBL/GenBank/DDBJ databases">
        <title>Mikania micrantha, genome provides insights into the molecular mechanism of rapid growth.</title>
        <authorList>
            <person name="Liu B."/>
        </authorList>
    </citation>
    <scope>NUCLEOTIDE SEQUENCE [LARGE SCALE GENOMIC DNA]</scope>
    <source>
        <strain evidence="1">NLD-2019</strain>
        <tissue evidence="1">Leaf</tissue>
    </source>
</reference>
<dbReference type="AlphaFoldDB" id="A0A5N6M723"/>
<organism evidence="1 2">
    <name type="scientific">Mikania micrantha</name>
    <name type="common">bitter vine</name>
    <dbReference type="NCBI Taxonomy" id="192012"/>
    <lineage>
        <taxon>Eukaryota</taxon>
        <taxon>Viridiplantae</taxon>
        <taxon>Streptophyta</taxon>
        <taxon>Embryophyta</taxon>
        <taxon>Tracheophyta</taxon>
        <taxon>Spermatophyta</taxon>
        <taxon>Magnoliopsida</taxon>
        <taxon>eudicotyledons</taxon>
        <taxon>Gunneridae</taxon>
        <taxon>Pentapetalae</taxon>
        <taxon>asterids</taxon>
        <taxon>campanulids</taxon>
        <taxon>Asterales</taxon>
        <taxon>Asteraceae</taxon>
        <taxon>Asteroideae</taxon>
        <taxon>Heliantheae alliance</taxon>
        <taxon>Eupatorieae</taxon>
        <taxon>Mikania</taxon>
    </lineage>
</organism>
<dbReference type="EMBL" id="SZYD01000017">
    <property type="protein sequence ID" value="KAD3068773.1"/>
    <property type="molecule type" value="Genomic_DNA"/>
</dbReference>
<dbReference type="Proteomes" id="UP000326396">
    <property type="component" value="Linkage Group LG7"/>
</dbReference>